<keyword evidence="1" id="KW-0472">Membrane</keyword>
<dbReference type="RefSeq" id="WP_116556985.1">
    <property type="nucleotide sequence ID" value="NZ_QDKM01000001.1"/>
</dbReference>
<accession>A0A2T8HYQ0</accession>
<proteinExistence type="predicted"/>
<evidence type="ECO:0000313" key="2">
    <source>
        <dbReference type="EMBL" id="PVH30566.1"/>
    </source>
</evidence>
<keyword evidence="1" id="KW-1133">Transmembrane helix</keyword>
<protein>
    <submittedName>
        <fullName evidence="2">Uncharacterized protein</fullName>
    </submittedName>
</protein>
<gene>
    <name evidence="2" type="ORF">DDE20_03300</name>
</gene>
<keyword evidence="1" id="KW-0812">Transmembrane</keyword>
<feature type="transmembrane region" description="Helical" evidence="1">
    <location>
        <begin position="32"/>
        <end position="50"/>
    </location>
</feature>
<feature type="transmembrane region" description="Helical" evidence="1">
    <location>
        <begin position="5"/>
        <end position="26"/>
    </location>
</feature>
<evidence type="ECO:0000256" key="1">
    <source>
        <dbReference type="SAM" id="Phobius"/>
    </source>
</evidence>
<dbReference type="EMBL" id="QDKM01000001">
    <property type="protein sequence ID" value="PVH30566.1"/>
    <property type="molecule type" value="Genomic_DNA"/>
</dbReference>
<reference evidence="2 3" key="1">
    <citation type="submission" date="2018-04" db="EMBL/GenBank/DDBJ databases">
        <title>Pararhodobacter oceanense sp. nov., isolated from marine intertidal sediment.</title>
        <authorList>
            <person name="Wang X.-L."/>
            <person name="Du Z.-J."/>
        </authorList>
    </citation>
    <scope>NUCLEOTIDE SEQUENCE [LARGE SCALE GENOMIC DNA]</scope>
    <source>
        <strain evidence="2 3">AM505</strain>
    </source>
</reference>
<dbReference type="Proteomes" id="UP000245911">
    <property type="component" value="Unassembled WGS sequence"/>
</dbReference>
<comment type="caution">
    <text evidence="2">The sequence shown here is derived from an EMBL/GenBank/DDBJ whole genome shotgun (WGS) entry which is preliminary data.</text>
</comment>
<organism evidence="2 3">
    <name type="scientific">Pararhodobacter oceanensis</name>
    <dbReference type="NCBI Taxonomy" id="2172121"/>
    <lineage>
        <taxon>Bacteria</taxon>
        <taxon>Pseudomonadati</taxon>
        <taxon>Pseudomonadota</taxon>
        <taxon>Alphaproteobacteria</taxon>
        <taxon>Rhodobacterales</taxon>
        <taxon>Paracoccaceae</taxon>
        <taxon>Pararhodobacter</taxon>
    </lineage>
</organism>
<dbReference type="OrthoDB" id="7875801at2"/>
<keyword evidence="3" id="KW-1185">Reference proteome</keyword>
<sequence length="76" mass="8481">MDRDLLFLLGLAFVPLALVALVSAWADRRAPWAALIVALMAAGLIGWAYLTHPEGGYIWREVPDLAVETLGRYWTR</sequence>
<evidence type="ECO:0000313" key="3">
    <source>
        <dbReference type="Proteomes" id="UP000245911"/>
    </source>
</evidence>
<name>A0A2T8HYQ0_9RHOB</name>
<dbReference type="AlphaFoldDB" id="A0A2T8HYQ0"/>